<comment type="caution">
    <text evidence="2">The sequence shown here is derived from an EMBL/GenBank/DDBJ whole genome shotgun (WGS) entry which is preliminary data.</text>
</comment>
<dbReference type="Proteomes" id="UP001153555">
    <property type="component" value="Unassembled WGS sequence"/>
</dbReference>
<accession>A0A9N7ND03</accession>
<feature type="region of interest" description="Disordered" evidence="1">
    <location>
        <begin position="17"/>
        <end position="45"/>
    </location>
</feature>
<dbReference type="AlphaFoldDB" id="A0A9N7ND03"/>
<keyword evidence="3" id="KW-1185">Reference proteome</keyword>
<organism evidence="2 3">
    <name type="scientific">Striga hermonthica</name>
    <name type="common">Purple witchweed</name>
    <name type="synonym">Buchnera hermonthica</name>
    <dbReference type="NCBI Taxonomy" id="68872"/>
    <lineage>
        <taxon>Eukaryota</taxon>
        <taxon>Viridiplantae</taxon>
        <taxon>Streptophyta</taxon>
        <taxon>Embryophyta</taxon>
        <taxon>Tracheophyta</taxon>
        <taxon>Spermatophyta</taxon>
        <taxon>Magnoliopsida</taxon>
        <taxon>eudicotyledons</taxon>
        <taxon>Gunneridae</taxon>
        <taxon>Pentapetalae</taxon>
        <taxon>asterids</taxon>
        <taxon>lamiids</taxon>
        <taxon>Lamiales</taxon>
        <taxon>Orobanchaceae</taxon>
        <taxon>Buchnereae</taxon>
        <taxon>Striga</taxon>
    </lineage>
</organism>
<name>A0A9N7ND03_STRHE</name>
<feature type="region of interest" description="Disordered" evidence="1">
    <location>
        <begin position="144"/>
        <end position="207"/>
    </location>
</feature>
<evidence type="ECO:0000313" key="3">
    <source>
        <dbReference type="Proteomes" id="UP001153555"/>
    </source>
</evidence>
<reference evidence="2" key="1">
    <citation type="submission" date="2019-12" db="EMBL/GenBank/DDBJ databases">
        <authorList>
            <person name="Scholes J."/>
        </authorList>
    </citation>
    <scope>NUCLEOTIDE SEQUENCE</scope>
</reference>
<proteinExistence type="predicted"/>
<feature type="compositionally biased region" description="Polar residues" evidence="1">
    <location>
        <begin position="167"/>
        <end position="184"/>
    </location>
</feature>
<feature type="compositionally biased region" description="Basic and acidic residues" evidence="1">
    <location>
        <begin position="17"/>
        <end position="28"/>
    </location>
</feature>
<dbReference type="OrthoDB" id="10453817at2759"/>
<evidence type="ECO:0000256" key="1">
    <source>
        <dbReference type="SAM" id="MobiDB-lite"/>
    </source>
</evidence>
<gene>
    <name evidence="2" type="ORF">SHERM_01749</name>
</gene>
<sequence>MPAVWFALKRSLRCKTKQRDVHDPDGTKKLSKISTKRSNSGRSGCSRSIANLKDVVIHGSKRHTGTKPTICSPRSIGSSELLNPITHEVVLNNSTCELKVSAAGHGFNESNFVGMLKPGTPGPMGFHVGRGDRPGFLGSPVRRTASSLSRRSSGLGVVSARPRSSFGPDSNGVSINSRWSNGDQVTAMASSGGSRSARHGRSSPTDAHLFEASSPVTIAGGGGRFSSFQWCRNVG</sequence>
<evidence type="ECO:0000313" key="2">
    <source>
        <dbReference type="EMBL" id="CAA0826549.1"/>
    </source>
</evidence>
<protein>
    <submittedName>
        <fullName evidence="2">Zinc finger protein-related</fullName>
    </submittedName>
</protein>
<feature type="compositionally biased region" description="Low complexity" evidence="1">
    <location>
        <begin position="144"/>
        <end position="161"/>
    </location>
</feature>
<dbReference type="EMBL" id="CACSLK010027624">
    <property type="protein sequence ID" value="CAA0826549.1"/>
    <property type="molecule type" value="Genomic_DNA"/>
</dbReference>